<dbReference type="AlphaFoldDB" id="A0A5B0M509"/>
<evidence type="ECO:0000313" key="1">
    <source>
        <dbReference type="EMBL" id="KAA1071098.1"/>
    </source>
</evidence>
<gene>
    <name evidence="1" type="ORF">PGTUg99_014404</name>
</gene>
<evidence type="ECO:0000313" key="2">
    <source>
        <dbReference type="Proteomes" id="UP000325313"/>
    </source>
</evidence>
<protein>
    <submittedName>
        <fullName evidence="1">Uncharacterized protein</fullName>
    </submittedName>
</protein>
<name>A0A5B0M509_PUCGR</name>
<proteinExistence type="predicted"/>
<reference evidence="1 2" key="1">
    <citation type="submission" date="2019-05" db="EMBL/GenBank/DDBJ databases">
        <title>Emergence of the Ug99 lineage of the wheat stem rust pathogen through somatic hybridization.</title>
        <authorList>
            <person name="Li F."/>
            <person name="Upadhyaya N.M."/>
            <person name="Sperschneider J."/>
            <person name="Matny O."/>
            <person name="Nguyen-Phuc H."/>
            <person name="Mago R."/>
            <person name="Raley C."/>
            <person name="Miller M.E."/>
            <person name="Silverstein K.A.T."/>
            <person name="Henningsen E."/>
            <person name="Hirsch C.D."/>
            <person name="Visser B."/>
            <person name="Pretorius Z.A."/>
            <person name="Steffenson B.J."/>
            <person name="Schwessinger B."/>
            <person name="Dodds P.N."/>
            <person name="Figueroa M."/>
        </authorList>
    </citation>
    <scope>NUCLEOTIDE SEQUENCE [LARGE SCALE GENOMIC DNA]</scope>
    <source>
        <strain evidence="1 2">Ug99</strain>
    </source>
</reference>
<comment type="caution">
    <text evidence="1">The sequence shown here is derived from an EMBL/GenBank/DDBJ whole genome shotgun (WGS) entry which is preliminary data.</text>
</comment>
<organism evidence="1 2">
    <name type="scientific">Puccinia graminis f. sp. tritici</name>
    <dbReference type="NCBI Taxonomy" id="56615"/>
    <lineage>
        <taxon>Eukaryota</taxon>
        <taxon>Fungi</taxon>
        <taxon>Dikarya</taxon>
        <taxon>Basidiomycota</taxon>
        <taxon>Pucciniomycotina</taxon>
        <taxon>Pucciniomycetes</taxon>
        <taxon>Pucciniales</taxon>
        <taxon>Pucciniaceae</taxon>
        <taxon>Puccinia</taxon>
    </lineage>
</organism>
<dbReference type="EMBL" id="VDEP01000480">
    <property type="protein sequence ID" value="KAA1071098.1"/>
    <property type="molecule type" value="Genomic_DNA"/>
</dbReference>
<sequence length="64" mass="7432">MGTTLGRSSHRLVKIRPATSHIQHFKPNPPTRYPTRTKLTTSHSELKFKKQSMQITHLTHQDQL</sequence>
<accession>A0A5B0M509</accession>
<dbReference type="Proteomes" id="UP000325313">
    <property type="component" value="Unassembled WGS sequence"/>
</dbReference>